<reference evidence="10 11" key="1">
    <citation type="submission" date="2016-12" db="EMBL/GenBank/DDBJ databases">
        <title>The genomes of Aspergillus section Nigri reveals drivers in fungal speciation.</title>
        <authorList>
            <consortium name="DOE Joint Genome Institute"/>
            <person name="Vesth T.C."/>
            <person name="Nybo J."/>
            <person name="Theobald S."/>
            <person name="Brandl J."/>
            <person name="Frisvad J.C."/>
            <person name="Nielsen K.F."/>
            <person name="Lyhne E.K."/>
            <person name="Kogle M.E."/>
            <person name="Kuo A."/>
            <person name="Riley R."/>
            <person name="Clum A."/>
            <person name="Nolan M."/>
            <person name="Lipzen A."/>
            <person name="Salamov A."/>
            <person name="Henrissat B."/>
            <person name="Wiebenga A."/>
            <person name="De Vries R.P."/>
            <person name="Grigoriev I.V."/>
            <person name="Mortensen U.H."/>
            <person name="Andersen M.R."/>
            <person name="Baker S.E."/>
        </authorList>
    </citation>
    <scope>NUCLEOTIDE SEQUENCE [LARGE SCALE GENOMIC DNA]</scope>
    <source>
        <strain evidence="10 11">IBT 23096</strain>
    </source>
</reference>
<evidence type="ECO:0000313" key="10">
    <source>
        <dbReference type="EMBL" id="PLB53562.1"/>
    </source>
</evidence>
<evidence type="ECO:0000256" key="6">
    <source>
        <dbReference type="SAM" id="MobiDB-lite"/>
    </source>
</evidence>
<feature type="transmembrane region" description="Helical" evidence="7">
    <location>
        <begin position="518"/>
        <end position="536"/>
    </location>
</feature>
<dbReference type="OrthoDB" id="413008at2759"/>
<dbReference type="InterPro" id="IPR010619">
    <property type="entry name" value="ThrE-like_N"/>
</dbReference>
<name>A0A2I2GKZ6_9EURO</name>
<dbReference type="PANTHER" id="PTHR31082">
    <property type="entry name" value="PHEROMONE-REGULATED MEMBRANE PROTEIN 10"/>
    <property type="match status" value="1"/>
</dbReference>
<evidence type="ECO:0000256" key="4">
    <source>
        <dbReference type="ARBA" id="ARBA00023136"/>
    </source>
</evidence>
<feature type="transmembrane region" description="Helical" evidence="7">
    <location>
        <begin position="407"/>
        <end position="426"/>
    </location>
</feature>
<dbReference type="InterPro" id="IPR051361">
    <property type="entry name" value="ThrE/Ser_Exporter"/>
</dbReference>
<dbReference type="GeneID" id="36556574"/>
<keyword evidence="11" id="KW-1185">Reference proteome</keyword>
<dbReference type="AlphaFoldDB" id="A0A2I2GKZ6"/>
<feature type="region of interest" description="Disordered" evidence="6">
    <location>
        <begin position="178"/>
        <end position="228"/>
    </location>
</feature>
<dbReference type="Proteomes" id="UP000234275">
    <property type="component" value="Unassembled WGS sequence"/>
</dbReference>
<feature type="domain" description="Threonine/Serine exporter ThrE" evidence="9">
    <location>
        <begin position="522"/>
        <end position="666"/>
    </location>
</feature>
<evidence type="ECO:0000256" key="7">
    <source>
        <dbReference type="SAM" id="Phobius"/>
    </source>
</evidence>
<gene>
    <name evidence="10" type="ORF">P170DRAFT_435158</name>
</gene>
<evidence type="ECO:0000256" key="5">
    <source>
        <dbReference type="ARBA" id="ARBA00034125"/>
    </source>
</evidence>
<feature type="domain" description="Threonine/serine exporter-like N-terminal" evidence="8">
    <location>
        <begin position="247"/>
        <end position="492"/>
    </location>
</feature>
<evidence type="ECO:0000259" key="8">
    <source>
        <dbReference type="Pfam" id="PF06738"/>
    </source>
</evidence>
<organism evidence="10 11">
    <name type="scientific">Aspergillus steynii IBT 23096</name>
    <dbReference type="NCBI Taxonomy" id="1392250"/>
    <lineage>
        <taxon>Eukaryota</taxon>
        <taxon>Fungi</taxon>
        <taxon>Dikarya</taxon>
        <taxon>Ascomycota</taxon>
        <taxon>Pezizomycotina</taxon>
        <taxon>Eurotiomycetes</taxon>
        <taxon>Eurotiomycetidae</taxon>
        <taxon>Eurotiales</taxon>
        <taxon>Aspergillaceae</taxon>
        <taxon>Aspergillus</taxon>
        <taxon>Aspergillus subgen. Circumdati</taxon>
    </lineage>
</organism>
<comment type="similarity">
    <text evidence="5">Belongs to the ThrE exporter (TC 2.A.79) family.</text>
</comment>
<comment type="subcellular location">
    <subcellularLocation>
        <location evidence="1">Membrane</location>
        <topology evidence="1">Multi-pass membrane protein</topology>
    </subcellularLocation>
</comment>
<dbReference type="EMBL" id="MSFO01000002">
    <property type="protein sequence ID" value="PLB53562.1"/>
    <property type="molecule type" value="Genomic_DNA"/>
</dbReference>
<comment type="caution">
    <text evidence="10">The sequence shown here is derived from an EMBL/GenBank/DDBJ whole genome shotgun (WGS) entry which is preliminary data.</text>
</comment>
<dbReference type="VEuPathDB" id="FungiDB:P170DRAFT_435158"/>
<evidence type="ECO:0000256" key="2">
    <source>
        <dbReference type="ARBA" id="ARBA00022692"/>
    </source>
</evidence>
<feature type="transmembrane region" description="Helical" evidence="7">
    <location>
        <begin position="643"/>
        <end position="669"/>
    </location>
</feature>
<evidence type="ECO:0000256" key="3">
    <source>
        <dbReference type="ARBA" id="ARBA00022989"/>
    </source>
</evidence>
<keyword evidence="3 7" id="KW-1133">Transmembrane helix</keyword>
<feature type="transmembrane region" description="Helical" evidence="7">
    <location>
        <begin position="355"/>
        <end position="373"/>
    </location>
</feature>
<evidence type="ECO:0000313" key="11">
    <source>
        <dbReference type="Proteomes" id="UP000234275"/>
    </source>
</evidence>
<dbReference type="InterPro" id="IPR024528">
    <property type="entry name" value="ThrE_2"/>
</dbReference>
<evidence type="ECO:0000259" key="9">
    <source>
        <dbReference type="Pfam" id="PF12821"/>
    </source>
</evidence>
<dbReference type="GO" id="GO:0016020">
    <property type="term" value="C:membrane"/>
    <property type="evidence" value="ECO:0007669"/>
    <property type="project" value="UniProtKB-SubCell"/>
</dbReference>
<feature type="transmembrane region" description="Helical" evidence="7">
    <location>
        <begin position="566"/>
        <end position="584"/>
    </location>
</feature>
<proteinExistence type="inferred from homology"/>
<dbReference type="Pfam" id="PF12821">
    <property type="entry name" value="ThrE_2"/>
    <property type="match status" value="1"/>
</dbReference>
<feature type="transmembrane region" description="Helical" evidence="7">
    <location>
        <begin position="472"/>
        <end position="495"/>
    </location>
</feature>
<keyword evidence="4 7" id="KW-0472">Membrane</keyword>
<dbReference type="GO" id="GO:0022857">
    <property type="term" value="F:transmembrane transporter activity"/>
    <property type="evidence" value="ECO:0007669"/>
    <property type="project" value="InterPro"/>
</dbReference>
<dbReference type="PANTHER" id="PTHR31082:SF11">
    <property type="entry name" value="DUF1212 DOMAIN MEMBRANE PROTEIN (AFU_ORTHOLOGUE AFUA_5G07620)"/>
    <property type="match status" value="1"/>
</dbReference>
<accession>A0A2I2GKZ6</accession>
<keyword evidence="2 7" id="KW-0812">Transmembrane</keyword>
<dbReference type="RefSeq" id="XP_024708864.1">
    <property type="nucleotide sequence ID" value="XM_024848875.1"/>
</dbReference>
<dbReference type="Pfam" id="PF06738">
    <property type="entry name" value="ThrE"/>
    <property type="match status" value="1"/>
</dbReference>
<feature type="transmembrane region" description="Helical" evidence="7">
    <location>
        <begin position="596"/>
        <end position="623"/>
    </location>
</feature>
<feature type="compositionally biased region" description="Basic and acidic residues" evidence="6">
    <location>
        <begin position="198"/>
        <end position="209"/>
    </location>
</feature>
<sequence>MAEEIPLETRHRREDSTATYHRRTWSERDVANEADGLILNTPSPPPDLTSQDGFAQRVRRAASRVGARLGRDPDGGDALNASLHPEGYGAIDDIQLAELMEADLHDDTFRLKLRNALDSEAHTLAQGLGLRNLHPVGQTVGNGEEVNGGVLSHLVQSYTGHRRQFSESTLSVASVASVESTASQDSQTGKTKKPRKQKWYDEGEDESRVNGKAKGKGKEKAKLRGKGKKRQVQLTEKIGAILARQQYMMRLCRALMKYGAPTHRLEEYMQMTANVLTVQGQFMYLPGCMIMSFDDPLTHTAEVKVVSVVPGLDLGRLAMTHNVYKNVMHGKLDVDQAISDLDELMKRKNRYHKPWVMVILSGLASVAVGPWGFDARPIDMPVIFLLGCLLGILQHVLAPASAMYSNVFEVSVAILVSFLARAFGSIRVDGQPVFCFPAMAQASIALILPGYSVLCSSLELQSHQIVAGSIRLVYTIIYCLFLGYGVTVGITIYGLMDSHATTEASCPAESLLVYGNDYIHRFVFVAIYCAIAGVINQAKWKQIPMMVFLGLSGYVTNYFANKALDGRLASTIGAFTIGLLANLYSRVWHGHAAAVIVPGMFTLVSSGLATSGSIMSGLAYAAAVKNNTAADDDSSSGSLQDSLSGLGYSMVQTALGITVGLFLSALVVYPYGKRRSGLFNL</sequence>
<protein>
    <submittedName>
        <fullName evidence="10">DUF1212-domain-containing protein</fullName>
    </submittedName>
</protein>
<feature type="transmembrane region" description="Helical" evidence="7">
    <location>
        <begin position="543"/>
        <end position="560"/>
    </location>
</feature>
<feature type="transmembrane region" description="Helical" evidence="7">
    <location>
        <begin position="438"/>
        <end position="460"/>
    </location>
</feature>
<feature type="transmembrane region" description="Helical" evidence="7">
    <location>
        <begin position="379"/>
        <end position="400"/>
    </location>
</feature>
<evidence type="ECO:0000256" key="1">
    <source>
        <dbReference type="ARBA" id="ARBA00004141"/>
    </source>
</evidence>